<gene>
    <name evidence="2" type="ORF">EJD97_010934</name>
</gene>
<keyword evidence="1" id="KW-1133">Transmembrane helix</keyword>
<feature type="transmembrane region" description="Helical" evidence="1">
    <location>
        <begin position="351"/>
        <end position="370"/>
    </location>
</feature>
<evidence type="ECO:0008006" key="3">
    <source>
        <dbReference type="Google" id="ProtNLM"/>
    </source>
</evidence>
<name>A0A6N2BI33_SOLCI</name>
<evidence type="ECO:0000256" key="1">
    <source>
        <dbReference type="SAM" id="Phobius"/>
    </source>
</evidence>
<dbReference type="GO" id="GO:0015098">
    <property type="term" value="F:molybdate ion transmembrane transporter activity"/>
    <property type="evidence" value="ECO:0007669"/>
    <property type="project" value="InterPro"/>
</dbReference>
<feature type="transmembrane region" description="Helical" evidence="1">
    <location>
        <begin position="183"/>
        <end position="205"/>
    </location>
</feature>
<sequence>MAEQTSDRTTPLLRRNWWHSHLSAHTFTGSLRLKTSLLSELGGSVGDLGTYIPIVLALTLVSNLDLSTTLIFTAFYNIITGAIFGIPMPVQPMKSIAAVAVSEIPHLTVPQIAAAGITTAGTLLFLGVTGLMSFFYRFIPLPVVRGVQLSQGLAFAFSAIKYIRYNQDFTSTKATATSPRSWFGLDGVILALTCVSFLILVTGSGEVVEDDEDEDRSDRRRLRTLSAIPAALIVFLLGLILCFVRDPSIIHDIKFGPSKIHILKITWEDWKTGFLRGAIPQIPLSVLNSVIAVCKLSADLFPEKEVSATRVSVSVGLMNLVGCWFGAMPCCHGAGGLAGQYRFGGRSGASVAFLGLGKLFLGLVFGSSFVRILSQFPIGILGVLLLFAGIELAMASRDMNSKEESFVMLVCAAVSLTGSSAALGFGCGIVLFLLLKLRELDCFHSCFGRSNGETGLNP</sequence>
<dbReference type="EMBL" id="RXGB01002771">
    <property type="protein sequence ID" value="TMW93974.1"/>
    <property type="molecule type" value="Genomic_DNA"/>
</dbReference>
<dbReference type="PANTHER" id="PTHR31970:SF9">
    <property type="entry name" value="MOLYBDATE TRANSPORTER 2"/>
    <property type="match status" value="1"/>
</dbReference>
<comment type="caution">
    <text evidence="2">The sequence shown here is derived from an EMBL/GenBank/DDBJ whole genome shotgun (WGS) entry which is preliminary data.</text>
</comment>
<feature type="transmembrane region" description="Helical" evidence="1">
    <location>
        <begin position="41"/>
        <end position="60"/>
    </location>
</feature>
<accession>A0A6N2BI33</accession>
<evidence type="ECO:0000313" key="2">
    <source>
        <dbReference type="EMBL" id="TMW93974.1"/>
    </source>
</evidence>
<dbReference type="AlphaFoldDB" id="A0A6N2BI33"/>
<protein>
    <recommendedName>
        <fullName evidence="3">SLC26A/SulP transporter domain-containing protein</fullName>
    </recommendedName>
</protein>
<feature type="transmembrane region" description="Helical" evidence="1">
    <location>
        <begin position="406"/>
        <end position="435"/>
    </location>
</feature>
<feature type="transmembrane region" description="Helical" evidence="1">
    <location>
        <begin position="112"/>
        <end position="136"/>
    </location>
</feature>
<feature type="transmembrane region" description="Helical" evidence="1">
    <location>
        <begin position="376"/>
        <end position="394"/>
    </location>
</feature>
<feature type="transmembrane region" description="Helical" evidence="1">
    <location>
        <begin position="66"/>
        <end position="86"/>
    </location>
</feature>
<proteinExistence type="predicted"/>
<reference evidence="2" key="1">
    <citation type="submission" date="2019-05" db="EMBL/GenBank/DDBJ databases">
        <title>The de novo reference genome and transcriptome assemblies of the wild tomato species Solanum chilense.</title>
        <authorList>
            <person name="Stam R."/>
            <person name="Nosenko T."/>
            <person name="Hoerger A.C."/>
            <person name="Stephan W."/>
            <person name="Seidel M.A."/>
            <person name="Kuhn J.M.M."/>
            <person name="Haberer G."/>
            <person name="Tellier A."/>
        </authorList>
    </citation>
    <scope>NUCLEOTIDE SEQUENCE</scope>
    <source>
        <tissue evidence="2">Mature leaves</tissue>
    </source>
</reference>
<feature type="transmembrane region" description="Helical" evidence="1">
    <location>
        <begin position="142"/>
        <end position="163"/>
    </location>
</feature>
<organism evidence="2">
    <name type="scientific">Solanum chilense</name>
    <name type="common">Tomato</name>
    <name type="synonym">Lycopersicon chilense</name>
    <dbReference type="NCBI Taxonomy" id="4083"/>
    <lineage>
        <taxon>Eukaryota</taxon>
        <taxon>Viridiplantae</taxon>
        <taxon>Streptophyta</taxon>
        <taxon>Embryophyta</taxon>
        <taxon>Tracheophyta</taxon>
        <taxon>Spermatophyta</taxon>
        <taxon>Magnoliopsida</taxon>
        <taxon>eudicotyledons</taxon>
        <taxon>Gunneridae</taxon>
        <taxon>Pentapetalae</taxon>
        <taxon>asterids</taxon>
        <taxon>lamiids</taxon>
        <taxon>Solanales</taxon>
        <taxon>Solanaceae</taxon>
        <taxon>Solanoideae</taxon>
        <taxon>Solaneae</taxon>
        <taxon>Solanum</taxon>
        <taxon>Solanum subgen. Lycopersicon</taxon>
    </lineage>
</organism>
<dbReference type="PANTHER" id="PTHR31970">
    <property type="match status" value="1"/>
</dbReference>
<feature type="transmembrane region" description="Helical" evidence="1">
    <location>
        <begin position="225"/>
        <end position="244"/>
    </location>
</feature>
<dbReference type="Pfam" id="PF16983">
    <property type="entry name" value="MFS_MOT1"/>
    <property type="match status" value="2"/>
</dbReference>
<dbReference type="InterPro" id="IPR031563">
    <property type="entry name" value="MOT1/MOT2"/>
</dbReference>
<keyword evidence="1" id="KW-0472">Membrane</keyword>
<keyword evidence="1" id="KW-0812">Transmembrane</keyword>